<protein>
    <submittedName>
        <fullName evidence="1">Uncharacterized protein</fullName>
    </submittedName>
</protein>
<dbReference type="AlphaFoldDB" id="I3SV87"/>
<evidence type="ECO:0000313" key="1">
    <source>
        <dbReference type="EMBL" id="AFK44179.1"/>
    </source>
</evidence>
<reference evidence="1" key="1">
    <citation type="submission" date="2012-05" db="EMBL/GenBank/DDBJ databases">
        <authorList>
            <person name="Krishnakumar V."/>
            <person name="Cheung F."/>
            <person name="Xiao Y."/>
            <person name="Chan A."/>
            <person name="Moskal W.A."/>
            <person name="Town C.D."/>
        </authorList>
    </citation>
    <scope>NUCLEOTIDE SEQUENCE</scope>
</reference>
<sequence length="98" mass="11428">MKVREFGSCKLGKDVRLNLVFILNLLEQALAGLNIKFLRLQYSLPRCRTNDPNCTVKHCSLEQVIIHLLKNLFHHLKIQPPSQNYFPYDLTKITRCFG</sequence>
<accession>I3SV87</accession>
<name>I3SV87_LOTJA</name>
<dbReference type="EMBL" id="BT144385">
    <property type="protein sequence ID" value="AFK44179.1"/>
    <property type="molecule type" value="mRNA"/>
</dbReference>
<organism evidence="1">
    <name type="scientific">Lotus japonicus</name>
    <name type="common">Lotus corniculatus var. japonicus</name>
    <dbReference type="NCBI Taxonomy" id="34305"/>
    <lineage>
        <taxon>Eukaryota</taxon>
        <taxon>Viridiplantae</taxon>
        <taxon>Streptophyta</taxon>
        <taxon>Embryophyta</taxon>
        <taxon>Tracheophyta</taxon>
        <taxon>Spermatophyta</taxon>
        <taxon>Magnoliopsida</taxon>
        <taxon>eudicotyledons</taxon>
        <taxon>Gunneridae</taxon>
        <taxon>Pentapetalae</taxon>
        <taxon>rosids</taxon>
        <taxon>fabids</taxon>
        <taxon>Fabales</taxon>
        <taxon>Fabaceae</taxon>
        <taxon>Papilionoideae</taxon>
        <taxon>50 kb inversion clade</taxon>
        <taxon>NPAAA clade</taxon>
        <taxon>Hologalegina</taxon>
        <taxon>robinioid clade</taxon>
        <taxon>Loteae</taxon>
        <taxon>Lotus</taxon>
    </lineage>
</organism>
<proteinExistence type="evidence at transcript level"/>